<dbReference type="Proteomes" id="UP000004259">
    <property type="component" value="Unassembled WGS sequence"/>
</dbReference>
<dbReference type="Pfam" id="PF13472">
    <property type="entry name" value="Lipase_GDSL_2"/>
    <property type="match status" value="1"/>
</dbReference>
<evidence type="ECO:0000256" key="2">
    <source>
        <dbReference type="ARBA" id="ARBA00022801"/>
    </source>
</evidence>
<accession>E9SGH3</accession>
<dbReference type="InterPro" id="IPR036116">
    <property type="entry name" value="FN3_sf"/>
</dbReference>
<dbReference type="AlphaFoldDB" id="E9SGH3"/>
<dbReference type="InterPro" id="IPR037459">
    <property type="entry name" value="RhgT-like"/>
</dbReference>
<organism evidence="5 6">
    <name type="scientific">Ruminococcus albus 8</name>
    <dbReference type="NCBI Taxonomy" id="246199"/>
    <lineage>
        <taxon>Bacteria</taxon>
        <taxon>Bacillati</taxon>
        <taxon>Bacillota</taxon>
        <taxon>Clostridia</taxon>
        <taxon>Eubacteriales</taxon>
        <taxon>Oscillospiraceae</taxon>
        <taxon>Ruminococcus</taxon>
    </lineage>
</organism>
<gene>
    <name evidence="5" type="ORF">CUS_6392</name>
</gene>
<dbReference type="EMBL" id="ADKM02000123">
    <property type="protein sequence ID" value="EGC01621.1"/>
    <property type="molecule type" value="Genomic_DNA"/>
</dbReference>
<dbReference type="PANTHER" id="PTHR43695">
    <property type="entry name" value="PUTATIVE (AFU_ORTHOLOGUE AFUA_2G17250)-RELATED"/>
    <property type="match status" value="1"/>
</dbReference>
<comment type="caution">
    <text evidence="5">The sequence shown here is derived from an EMBL/GenBank/DDBJ whole genome shotgun (WGS) entry which is preliminary data.</text>
</comment>
<dbReference type="STRING" id="246199.CUS_6392"/>
<keyword evidence="3" id="KW-0732">Signal</keyword>
<dbReference type="InterPro" id="IPR013830">
    <property type="entry name" value="SGNH_hydro"/>
</dbReference>
<comment type="similarity">
    <text evidence="1">Belongs to the 'GDSL' lipolytic enzyme family.</text>
</comment>
<feature type="signal peptide" evidence="3">
    <location>
        <begin position="1"/>
        <end position="27"/>
    </location>
</feature>
<evidence type="ECO:0000313" key="5">
    <source>
        <dbReference type="EMBL" id="EGC01621.1"/>
    </source>
</evidence>
<dbReference type="eggNOG" id="COG2755">
    <property type="taxonomic scope" value="Bacteria"/>
</dbReference>
<keyword evidence="6" id="KW-1185">Reference proteome</keyword>
<dbReference type="InterPro" id="IPR036514">
    <property type="entry name" value="SGNH_hydro_sf"/>
</dbReference>
<dbReference type="SUPFAM" id="SSF52266">
    <property type="entry name" value="SGNH hydrolase"/>
    <property type="match status" value="1"/>
</dbReference>
<keyword evidence="2" id="KW-0378">Hydrolase</keyword>
<evidence type="ECO:0000256" key="1">
    <source>
        <dbReference type="ARBA" id="ARBA00008668"/>
    </source>
</evidence>
<dbReference type="SUPFAM" id="SSF49265">
    <property type="entry name" value="Fibronectin type III"/>
    <property type="match status" value="1"/>
</dbReference>
<evidence type="ECO:0000256" key="3">
    <source>
        <dbReference type="SAM" id="SignalP"/>
    </source>
</evidence>
<sequence>MENTKIYSKRIIAGMMALLLTAGTAAADLGENAAFGTAITASADQADGSTTQKLSAYMKKAEVSQDDNGFIKITSVKDILGKTAEISPDDAKTWLAANVAAFKTAAPTYYGCRDFFFRYKDRSCYAVLDSEHFNDRYIGGNDFAWASVSEDVWTASMEQFIARLDRVYIWGSDKTQPAVTYTKTEAKAPTCTEAGNSEYYTGSDGKYYTLENGIYTEIAENSWVIDAKGHSYGSTKWTWNDDLTASVELVCKECKDTVKIDADVTSKITQKPTTTRKGTITYTAKVLFNGKTYLYTRSFSLPVLELTYVGPKAPTCTEAGNIGYWYDAANDWYFADENGETELKKAETIVAAGHSAGSAVIENYTAPTYFENGSQDEVIYCEKCGAELSRKHVTIPKLEYTAPTLNYTIKGNAVKLDWTEVADAEMYGIALYSDGKWQLMAEHEETSFVMYGLTNDKEHTLAIVTKLGGKWMMDFSNAVTINTEVSAPEYPVITSVEYSEVSPQFRVNWCEVPDAQQYGIAVYLSGKWKVIAQDIPAGTTYYTSPKLKEGQTYKIVICAKRNGKWDTNELSGRAFKITVKPQNAEVTPVYEDADFDFSGKVYVVGDSTVCDYTEESITTKDCCGWGMKLAEQYSDVTVINLARAGRSSRSFLNDKEYNTLCSSIGKGDYLFIQFGHNDEKTGEPNLVTYPQLDPSTLDEEGKNADGQYSFEWMLLNKYIIVAQENGAVPVLVTPMLRRYSNGMPRYLEHEKYSEAMIELGKKYNIPVIDLTTKTTLLYNNLYSQYGGDATAELHAFTEQTRTIVDNSHLSVKGSEVIADIVADETKTLGLKISERLIED</sequence>
<proteinExistence type="inferred from homology"/>
<dbReference type="RefSeq" id="WP_002852376.1">
    <property type="nucleotide sequence ID" value="NZ_ADKM02000123.1"/>
</dbReference>
<dbReference type="Gene3D" id="3.40.50.1110">
    <property type="entry name" value="SGNH hydrolase"/>
    <property type="match status" value="1"/>
</dbReference>
<dbReference type="PANTHER" id="PTHR43695:SF1">
    <property type="entry name" value="RHAMNOGALACTURONAN ACETYLESTERASE"/>
    <property type="match status" value="1"/>
</dbReference>
<feature type="domain" description="SGNH hydrolase-type esterase" evidence="4">
    <location>
        <begin position="603"/>
        <end position="779"/>
    </location>
</feature>
<reference evidence="5 6" key="1">
    <citation type="submission" date="2011-02" db="EMBL/GenBank/DDBJ databases">
        <authorList>
            <person name="Nelson K.E."/>
            <person name="Sutton G."/>
            <person name="Torralba M."/>
            <person name="Durkin S."/>
            <person name="Harkins D."/>
            <person name="Montgomery R."/>
            <person name="Ziemer C."/>
            <person name="Klaassens E."/>
            <person name="Ocuiv P."/>
            <person name="Morrison M."/>
        </authorList>
    </citation>
    <scope>NUCLEOTIDE SEQUENCE [LARGE SCALE GENOMIC DNA]</scope>
    <source>
        <strain evidence="5 6">8</strain>
    </source>
</reference>
<dbReference type="GO" id="GO:0016787">
    <property type="term" value="F:hydrolase activity"/>
    <property type="evidence" value="ECO:0007669"/>
    <property type="project" value="UniProtKB-KW"/>
</dbReference>
<name>E9SGH3_RUMAL</name>
<evidence type="ECO:0000313" key="6">
    <source>
        <dbReference type="Proteomes" id="UP000004259"/>
    </source>
</evidence>
<protein>
    <recommendedName>
        <fullName evidence="4">SGNH hydrolase-type esterase domain-containing protein</fullName>
    </recommendedName>
</protein>
<feature type="chain" id="PRO_5003245793" description="SGNH hydrolase-type esterase domain-containing protein" evidence="3">
    <location>
        <begin position="28"/>
        <end position="839"/>
    </location>
</feature>
<dbReference type="OrthoDB" id="1814199at2"/>
<evidence type="ECO:0000259" key="4">
    <source>
        <dbReference type="Pfam" id="PF13472"/>
    </source>
</evidence>